<protein>
    <submittedName>
        <fullName evidence="2">ChAPs (Chs5p-Arf1p-binding proteins)</fullName>
    </submittedName>
</protein>
<accession>I3XXU1</accession>
<reference evidence="2 3" key="1">
    <citation type="submission" date="2012-06" db="EMBL/GenBank/DDBJ databases">
        <title>Complete sequence of Sulfurospirillum barnesii SES-3.</title>
        <authorList>
            <consortium name="US DOE Joint Genome Institute"/>
            <person name="Lucas S."/>
            <person name="Han J."/>
            <person name="Lapidus A."/>
            <person name="Cheng J.-F."/>
            <person name="Goodwin L."/>
            <person name="Pitluck S."/>
            <person name="Peters L."/>
            <person name="Ovchinnikova G."/>
            <person name="Lu M."/>
            <person name="Detter J.C."/>
            <person name="Han C."/>
            <person name="Tapia R."/>
            <person name="Land M."/>
            <person name="Hauser L."/>
            <person name="Kyrpides N."/>
            <person name="Ivanova N."/>
            <person name="Pagani I."/>
            <person name="Stolz J."/>
            <person name="Arkin A."/>
            <person name="Dehal P."/>
            <person name="Oremland R."/>
            <person name="Saltikov C."/>
            <person name="Basu P."/>
            <person name="Hollibaugh J."/>
            <person name="Newman D."/>
            <person name="Stolyar S."/>
            <person name="Hazen T."/>
            <person name="Woyke T."/>
        </authorList>
    </citation>
    <scope>NUCLEOTIDE SEQUENCE [LARGE SCALE GENOMIC DNA]</scope>
    <source>
        <strain evidence="3">ATCC 700032 / DSM 10660 / SES-3</strain>
    </source>
</reference>
<keyword evidence="1" id="KW-1133">Transmembrane helix</keyword>
<evidence type="ECO:0000313" key="3">
    <source>
        <dbReference type="Proteomes" id="UP000006176"/>
    </source>
</evidence>
<dbReference type="eggNOG" id="COG0457">
    <property type="taxonomic scope" value="Bacteria"/>
</dbReference>
<dbReference type="RefSeq" id="WP_014769643.1">
    <property type="nucleotide sequence ID" value="NC_018002.1"/>
</dbReference>
<feature type="transmembrane region" description="Helical" evidence="1">
    <location>
        <begin position="21"/>
        <end position="43"/>
    </location>
</feature>
<evidence type="ECO:0000313" key="2">
    <source>
        <dbReference type="EMBL" id="AFL68765.1"/>
    </source>
</evidence>
<sequence length="218" mass="25259">MTGKRFEMLEKRCKALEKKHLIRVYISSLFLLVTVLGVFWFVYTPKEVYVETSPLPSSAEVVVAEKVELNETQDIASVVVTQTPIEPIDTNVPTLFLAPKFKSKEENVTLTQQDLEAERLLFLKENSLVEAYKYAPTYENAYVLAQFCFEQKLYDEAIDWAKRANKLNPNAEQTWIIYAKSKFHLGDREEAISSLERILGYIKSEEINELLNFYKGQR</sequence>
<name>I3XXU1_SULBS</name>
<dbReference type="AlphaFoldDB" id="I3XXU1"/>
<evidence type="ECO:0000256" key="1">
    <source>
        <dbReference type="SAM" id="Phobius"/>
    </source>
</evidence>
<dbReference type="STRING" id="760154.Sulba_1477"/>
<dbReference type="PATRIC" id="fig|760154.4.peg.1480"/>
<keyword evidence="1" id="KW-0812">Transmembrane</keyword>
<keyword evidence="1" id="KW-0472">Membrane</keyword>
<gene>
    <name evidence="2" type="ordered locus">Sulba_1477</name>
</gene>
<dbReference type="SUPFAM" id="SSF48452">
    <property type="entry name" value="TPR-like"/>
    <property type="match status" value="1"/>
</dbReference>
<dbReference type="HOGENOM" id="CLU_1288340_0_0_7"/>
<dbReference type="OrthoDB" id="5339479at2"/>
<organism evidence="2 3">
    <name type="scientific">Sulfurospirillum barnesii (strain ATCC 700032 / DSM 10660 / SES-3)</name>
    <dbReference type="NCBI Taxonomy" id="760154"/>
    <lineage>
        <taxon>Bacteria</taxon>
        <taxon>Pseudomonadati</taxon>
        <taxon>Campylobacterota</taxon>
        <taxon>Epsilonproteobacteria</taxon>
        <taxon>Campylobacterales</taxon>
        <taxon>Sulfurospirillaceae</taxon>
        <taxon>Sulfurospirillum</taxon>
    </lineage>
</organism>
<proteinExistence type="predicted"/>
<dbReference type="Proteomes" id="UP000006176">
    <property type="component" value="Chromosome"/>
</dbReference>
<dbReference type="KEGG" id="sba:Sulba_1477"/>
<dbReference type="Gene3D" id="1.25.40.10">
    <property type="entry name" value="Tetratricopeptide repeat domain"/>
    <property type="match status" value="1"/>
</dbReference>
<dbReference type="Pfam" id="PF12895">
    <property type="entry name" value="ANAPC3"/>
    <property type="match status" value="1"/>
</dbReference>
<keyword evidence="3" id="KW-1185">Reference proteome</keyword>
<dbReference type="EMBL" id="CP003333">
    <property type="protein sequence ID" value="AFL68765.1"/>
    <property type="molecule type" value="Genomic_DNA"/>
</dbReference>
<dbReference type="InterPro" id="IPR011990">
    <property type="entry name" value="TPR-like_helical_dom_sf"/>
</dbReference>